<dbReference type="PANTHER" id="PTHR11062">
    <property type="entry name" value="EXOSTOSIN HEPARAN SULFATE GLYCOSYLTRANSFERASE -RELATED"/>
    <property type="match status" value="1"/>
</dbReference>
<keyword evidence="3" id="KW-0333">Golgi apparatus</keyword>
<evidence type="ECO:0000313" key="7">
    <source>
        <dbReference type="Proteomes" id="UP001190700"/>
    </source>
</evidence>
<sequence length="528" mass="59749">MGRLYICIFLFSNGLTAAAWLFPRFNDGERLVGWKGEIASSQFGFQHKTSQNTQYVVPSAEHDGETYASLKNFLHGCRPTSLHSAPEDVQWLHAQARQHLETSSSGINKRAKYESFARFASKSLRVFVYDVPEKFTQQLLDQPVDLHEMSVNQLQRLPSGGFEVTFHKFLMEHQGSESLTITADPNEAHLFFIPFYASNSMKTKKLTHAHLYEQLIEHLRKTAPYWDRLGGADHFLALGRHYTERTAFGQTSIDLAMMQPGPILLLFEFTNFKPSHLRSNLWLYAKHVVVPRPDPYTGAVPAAAPEVQRPLLMAYIGSVISPFRSIMVHAIEQLRHQAQYKVHIDGFCHDKRLERAEAMQAGERSGVVGAAEVNTALVYRMADFCPCPRGDARTDSRFYDAIRAGCIPVVFDRLRASAFSNAVNYTGFVVMADHVSNVPTMRQLMEELAAMTLEEKARRRTHMAAISPLLNFDPSVEPNAFLMIANELAARAAVVTPWRGHYAYNEPFEDLKSTSHKTAQRVARTWLE</sequence>
<dbReference type="InterPro" id="IPR004263">
    <property type="entry name" value="Exostosin"/>
</dbReference>
<evidence type="ECO:0000256" key="4">
    <source>
        <dbReference type="SAM" id="SignalP"/>
    </source>
</evidence>
<evidence type="ECO:0000259" key="5">
    <source>
        <dbReference type="Pfam" id="PF03016"/>
    </source>
</evidence>
<dbReference type="GO" id="GO:0000139">
    <property type="term" value="C:Golgi membrane"/>
    <property type="evidence" value="ECO:0007669"/>
    <property type="project" value="UniProtKB-SubCell"/>
</dbReference>
<accession>A0AAE0LJY9</accession>
<gene>
    <name evidence="6" type="ORF">CYMTET_4854</name>
</gene>
<reference evidence="6 7" key="1">
    <citation type="journal article" date="2015" name="Genome Biol. Evol.">
        <title>Comparative Genomics of a Bacterivorous Green Alga Reveals Evolutionary Causalities and Consequences of Phago-Mixotrophic Mode of Nutrition.</title>
        <authorList>
            <person name="Burns J.A."/>
            <person name="Paasch A."/>
            <person name="Narechania A."/>
            <person name="Kim E."/>
        </authorList>
    </citation>
    <scope>NUCLEOTIDE SEQUENCE [LARGE SCALE GENOMIC DNA]</scope>
    <source>
        <strain evidence="6 7">PLY_AMNH</strain>
    </source>
</reference>
<dbReference type="Pfam" id="PF03016">
    <property type="entry name" value="Exostosin_GT47"/>
    <property type="match status" value="1"/>
</dbReference>
<dbReference type="EMBL" id="LGRX02000776">
    <property type="protein sequence ID" value="KAK3287645.1"/>
    <property type="molecule type" value="Genomic_DNA"/>
</dbReference>
<name>A0AAE0LJY9_9CHLO</name>
<comment type="subcellular location">
    <subcellularLocation>
        <location evidence="1">Golgi apparatus membrane</location>
        <topology evidence="1">Single-pass type II membrane protein</topology>
    </subcellularLocation>
</comment>
<dbReference type="InterPro" id="IPR040911">
    <property type="entry name" value="Exostosin_GT47"/>
</dbReference>
<organism evidence="6 7">
    <name type="scientific">Cymbomonas tetramitiformis</name>
    <dbReference type="NCBI Taxonomy" id="36881"/>
    <lineage>
        <taxon>Eukaryota</taxon>
        <taxon>Viridiplantae</taxon>
        <taxon>Chlorophyta</taxon>
        <taxon>Pyramimonadophyceae</taxon>
        <taxon>Pyramimonadales</taxon>
        <taxon>Pyramimonadaceae</taxon>
        <taxon>Cymbomonas</taxon>
    </lineage>
</organism>
<protein>
    <recommendedName>
        <fullName evidence="5">Exostosin GT47 domain-containing protein</fullName>
    </recommendedName>
</protein>
<comment type="caution">
    <text evidence="6">The sequence shown here is derived from an EMBL/GenBank/DDBJ whole genome shotgun (WGS) entry which is preliminary data.</text>
</comment>
<evidence type="ECO:0000256" key="1">
    <source>
        <dbReference type="ARBA" id="ARBA00004323"/>
    </source>
</evidence>
<dbReference type="PANTHER" id="PTHR11062:SF281">
    <property type="entry name" value="EXOSTOSIN-LIKE 2"/>
    <property type="match status" value="1"/>
</dbReference>
<feature type="signal peptide" evidence="4">
    <location>
        <begin position="1"/>
        <end position="18"/>
    </location>
</feature>
<dbReference type="AlphaFoldDB" id="A0AAE0LJY9"/>
<keyword evidence="7" id="KW-1185">Reference proteome</keyword>
<dbReference type="GO" id="GO:0016757">
    <property type="term" value="F:glycosyltransferase activity"/>
    <property type="evidence" value="ECO:0007669"/>
    <property type="project" value="InterPro"/>
</dbReference>
<feature type="chain" id="PRO_5042126973" description="Exostosin GT47 domain-containing protein" evidence="4">
    <location>
        <begin position="19"/>
        <end position="528"/>
    </location>
</feature>
<feature type="domain" description="Exostosin GT47" evidence="5">
    <location>
        <begin position="121"/>
        <end position="434"/>
    </location>
</feature>
<keyword evidence="4" id="KW-0732">Signal</keyword>
<evidence type="ECO:0000313" key="6">
    <source>
        <dbReference type="EMBL" id="KAK3287645.1"/>
    </source>
</evidence>
<proteinExistence type="inferred from homology"/>
<dbReference type="Proteomes" id="UP001190700">
    <property type="component" value="Unassembled WGS sequence"/>
</dbReference>
<evidence type="ECO:0000256" key="3">
    <source>
        <dbReference type="ARBA" id="ARBA00023034"/>
    </source>
</evidence>
<evidence type="ECO:0000256" key="2">
    <source>
        <dbReference type="ARBA" id="ARBA00010271"/>
    </source>
</evidence>
<comment type="similarity">
    <text evidence="2">Belongs to the glycosyltransferase 47 family.</text>
</comment>